<dbReference type="GO" id="GO:0016491">
    <property type="term" value="F:oxidoreductase activity"/>
    <property type="evidence" value="ECO:0007669"/>
    <property type="project" value="UniProtKB-KW"/>
</dbReference>
<dbReference type="EMBL" id="CP015449">
    <property type="protein sequence ID" value="AWH90854.1"/>
    <property type="molecule type" value="Genomic_DNA"/>
</dbReference>
<keyword evidence="2" id="KW-0560">Oxidoreductase</keyword>
<sequence>MTKTIEFTDRVAIVTGAAGGLGRAYALALAERGAKVVVNDLGGDVHGEGGTPSLAQQVVEEITAAGGEAIVDGSDITDEAAVEAMVSTVMDKWGRIDILINNAGILRDKSFAKMDIADFRKVLEVHLMGSVNCTKAVWPHMAEAGYGRILMTTSSSGIYGNFGQANYAAAKSGLVGLMNVLAIEGEKKNIKVNSIAPTAATRMTENLLPQRVLDIMGPETIAPGALFMVSEDAPTKTILGAGAGVFAVSQMVESRGVYLPDGARTPEVVAERWNEIADVTDANPLESAFEQTSKYAALAARELGLHLES</sequence>
<evidence type="ECO:0000256" key="1">
    <source>
        <dbReference type="ARBA" id="ARBA00006484"/>
    </source>
</evidence>
<dbReference type="PANTHER" id="PTHR45024:SF2">
    <property type="entry name" value="SCP2 DOMAIN-CONTAINING PROTEIN"/>
    <property type="match status" value="1"/>
</dbReference>
<proteinExistence type="inferred from homology"/>
<dbReference type="InterPro" id="IPR020904">
    <property type="entry name" value="Sc_DH/Rdtase_CS"/>
</dbReference>
<dbReference type="InterPro" id="IPR057326">
    <property type="entry name" value="KR_dom"/>
</dbReference>
<dbReference type="PANTHER" id="PTHR45024">
    <property type="entry name" value="DEHYDROGENASES, SHORT CHAIN"/>
    <property type="match status" value="1"/>
</dbReference>
<evidence type="ECO:0000259" key="4">
    <source>
        <dbReference type="SMART" id="SM00822"/>
    </source>
</evidence>
<dbReference type="AlphaFoldDB" id="A0A2S1R3L6"/>
<name>A0A2S1R3L6_9ACTN</name>
<dbReference type="RefSeq" id="WP_108846118.1">
    <property type="nucleotide sequence ID" value="NZ_CP015449.1"/>
</dbReference>
<evidence type="ECO:0000313" key="5">
    <source>
        <dbReference type="EMBL" id="AWH90854.1"/>
    </source>
</evidence>
<dbReference type="PROSITE" id="PS00061">
    <property type="entry name" value="ADH_SHORT"/>
    <property type="match status" value="1"/>
</dbReference>
<dbReference type="KEGG" id="dlu:A6035_00160"/>
<evidence type="ECO:0000256" key="2">
    <source>
        <dbReference type="ARBA" id="ARBA00023002"/>
    </source>
</evidence>
<evidence type="ECO:0000313" key="6">
    <source>
        <dbReference type="Proteomes" id="UP000244928"/>
    </source>
</evidence>
<dbReference type="SMART" id="SM00822">
    <property type="entry name" value="PKS_KR"/>
    <property type="match status" value="1"/>
</dbReference>
<dbReference type="SUPFAM" id="SSF51735">
    <property type="entry name" value="NAD(P)-binding Rossmann-fold domains"/>
    <property type="match status" value="1"/>
</dbReference>
<dbReference type="InterPro" id="IPR051687">
    <property type="entry name" value="Peroxisomal_Beta-Oxidation"/>
</dbReference>
<accession>A0A2S1R3L6</accession>
<reference evidence="5 6" key="1">
    <citation type="submission" date="2016-04" db="EMBL/GenBank/DDBJ databases">
        <title>Complete genome sequence of Dietzia lutea YIM 80766T, a strain isolated from desert soil in Egypt.</title>
        <authorList>
            <person name="Zhao J."/>
            <person name="Hu B."/>
            <person name="Geng S."/>
            <person name="Nie Y."/>
            <person name="Tang Y."/>
        </authorList>
    </citation>
    <scope>NUCLEOTIDE SEQUENCE [LARGE SCALE GENOMIC DNA]</scope>
    <source>
        <strain evidence="5 6">YIM 80766</strain>
    </source>
</reference>
<protein>
    <submittedName>
        <fullName evidence="5">3-oxoacyl-ACP reductase</fullName>
    </submittedName>
</protein>
<dbReference type="Gene3D" id="3.40.50.720">
    <property type="entry name" value="NAD(P)-binding Rossmann-like Domain"/>
    <property type="match status" value="1"/>
</dbReference>
<dbReference type="PRINTS" id="PR00080">
    <property type="entry name" value="SDRFAMILY"/>
</dbReference>
<comment type="similarity">
    <text evidence="1 3">Belongs to the short-chain dehydrogenases/reductases (SDR) family.</text>
</comment>
<gene>
    <name evidence="5" type="ORF">A6035_00160</name>
</gene>
<feature type="domain" description="Ketoreductase" evidence="4">
    <location>
        <begin position="10"/>
        <end position="206"/>
    </location>
</feature>
<dbReference type="InterPro" id="IPR002347">
    <property type="entry name" value="SDR_fam"/>
</dbReference>
<dbReference type="InterPro" id="IPR036291">
    <property type="entry name" value="NAD(P)-bd_dom_sf"/>
</dbReference>
<evidence type="ECO:0000256" key="3">
    <source>
        <dbReference type="RuleBase" id="RU000363"/>
    </source>
</evidence>
<dbReference type="PRINTS" id="PR00081">
    <property type="entry name" value="GDHRDH"/>
</dbReference>
<dbReference type="OrthoDB" id="9808187at2"/>
<dbReference type="Proteomes" id="UP000244928">
    <property type="component" value="Chromosome"/>
</dbReference>
<dbReference type="Pfam" id="PF00106">
    <property type="entry name" value="adh_short"/>
    <property type="match status" value="1"/>
</dbReference>
<organism evidence="5 6">
    <name type="scientific">Dietzia lutea</name>
    <dbReference type="NCBI Taxonomy" id="546160"/>
    <lineage>
        <taxon>Bacteria</taxon>
        <taxon>Bacillati</taxon>
        <taxon>Actinomycetota</taxon>
        <taxon>Actinomycetes</taxon>
        <taxon>Mycobacteriales</taxon>
        <taxon>Dietziaceae</taxon>
        <taxon>Dietzia</taxon>
    </lineage>
</organism>
<keyword evidence="6" id="KW-1185">Reference proteome</keyword>